<sequence length="786" mass="90726">MTRTIQIENLFEEQVDFITNEYFSGFKRYKNWKQLPFKLKEVLPHYLDDKANLRYQLENSEKSLKELISLVFSVCSEIPTTDNINHNMAKLSKLFEAESLPESINEHQQQFIDIYLEKSGGKDKQQSKTLGAVFEDLKGRYRELQTVEANLRKSEKTLTLCCELINQYADDSLGVQFKDVKKSKAEIDRETKALKDIVEKKKNELKSLRDETLREQKQRELKDSQSKLDSYSGYKQIKLVRDATECMAFLEKTDFNNNEVDDYDPHLSKKLIDIIQDVQVAYGQDSRPWVIGYSGGKDSSAVASLVYYSTLALPENLRTKNIYVVASDTLVETPKVVDHIDNSLSVMAKQAERDRVPISTHKVVPKANQSFWACLLGKGYPAPTKSFRWCTERMKIDPVSDFIKEKISQHDEVIVALGSRSEESASRAQVIAKHKLENSRFARHTTLANAFIYTPIDTWSMDDVWKLLRSSSLEVSVSSIGIGKKWENSYDIEWENPWASKNMTLWNLYRDASDQGECPMVIDDSTPSCGNSRFGCWTCTVVTKDRAMESLIQNGEGWMEPLLKFRDLLAGTNNPDNKNTYRNYKRRTGVVSFQRAKEGEDISTDRKHVPGPYWLKYRKKWLKELLEQEKLFKEQGHDVELITEPELHAIRQEWLNDPNEPDWEDSLPNIYREVYGKDLNWVLNDNATFDKQGGQLLNELSHDYDVVPQMIMKLLDLEVSMEGLSRRSGIQSKITSILKQDWGTLEEIKEKQAGQQTKADYDVLQAELSSLKDKSNIVDKLLKKEF</sequence>
<evidence type="ECO:0000313" key="3">
    <source>
        <dbReference type="EMBL" id="MCW8107118.1"/>
    </source>
</evidence>
<gene>
    <name evidence="3" type="primary">dndC</name>
    <name evidence="3" type="ORF">OPS25_01195</name>
</gene>
<dbReference type="Pfam" id="PF01507">
    <property type="entry name" value="PAPS_reduct"/>
    <property type="match status" value="1"/>
</dbReference>
<comment type="caution">
    <text evidence="3">The sequence shown here is derived from an EMBL/GenBank/DDBJ whole genome shotgun (WGS) entry which is preliminary data.</text>
</comment>
<evidence type="ECO:0000259" key="2">
    <source>
        <dbReference type="Pfam" id="PF01507"/>
    </source>
</evidence>
<name>A0ABT3P2Y5_9ALTE</name>
<dbReference type="InterPro" id="IPR002500">
    <property type="entry name" value="PAPS_reduct_dom"/>
</dbReference>
<dbReference type="InterPro" id="IPR014729">
    <property type="entry name" value="Rossmann-like_a/b/a_fold"/>
</dbReference>
<dbReference type="PANTHER" id="PTHR43196">
    <property type="entry name" value="SULFATE ADENYLYLTRANSFERASE SUBUNIT 2"/>
    <property type="match status" value="1"/>
</dbReference>
<dbReference type="InterPro" id="IPR050128">
    <property type="entry name" value="Sulfate_adenylyltrnsfr_sub2"/>
</dbReference>
<dbReference type="SUPFAM" id="SSF52402">
    <property type="entry name" value="Adenine nucleotide alpha hydrolases-like"/>
    <property type="match status" value="1"/>
</dbReference>
<dbReference type="InterPro" id="IPR017598">
    <property type="entry name" value="SulphurTrfase_DndC"/>
</dbReference>
<keyword evidence="1" id="KW-0175">Coiled coil</keyword>
<evidence type="ECO:0000313" key="4">
    <source>
        <dbReference type="Proteomes" id="UP001142810"/>
    </source>
</evidence>
<dbReference type="PANTHER" id="PTHR43196:SF2">
    <property type="entry name" value="PHOSPHOADENOSINE PHOSPHOSULFATE REDUCTASE"/>
    <property type="match status" value="1"/>
</dbReference>
<organism evidence="3 4">
    <name type="scientific">Alteromonas aquimaris</name>
    <dbReference type="NCBI Taxonomy" id="2998417"/>
    <lineage>
        <taxon>Bacteria</taxon>
        <taxon>Pseudomonadati</taxon>
        <taxon>Pseudomonadota</taxon>
        <taxon>Gammaproteobacteria</taxon>
        <taxon>Alteromonadales</taxon>
        <taxon>Alteromonadaceae</taxon>
        <taxon>Alteromonas/Salinimonas group</taxon>
        <taxon>Alteromonas</taxon>
    </lineage>
</organism>
<dbReference type="EMBL" id="JAPFRD010000002">
    <property type="protein sequence ID" value="MCW8107118.1"/>
    <property type="molecule type" value="Genomic_DNA"/>
</dbReference>
<accession>A0ABT3P2Y5</accession>
<dbReference type="RefSeq" id="WP_265615820.1">
    <property type="nucleotide sequence ID" value="NZ_JAPFRD010000002.1"/>
</dbReference>
<proteinExistence type="predicted"/>
<keyword evidence="4" id="KW-1185">Reference proteome</keyword>
<feature type="coiled-coil region" evidence="1">
    <location>
        <begin position="180"/>
        <end position="218"/>
    </location>
</feature>
<feature type="domain" description="Phosphoadenosine phosphosulphate reductase" evidence="2">
    <location>
        <begin position="290"/>
        <end position="475"/>
    </location>
</feature>
<dbReference type="NCBIfam" id="NF005316">
    <property type="entry name" value="PRK06850.1"/>
    <property type="match status" value="1"/>
</dbReference>
<protein>
    <submittedName>
        <fullName evidence="3">DNA phosphorothioation system sulfurtransferase DndC</fullName>
    </submittedName>
</protein>
<evidence type="ECO:0000256" key="1">
    <source>
        <dbReference type="SAM" id="Coils"/>
    </source>
</evidence>
<dbReference type="NCBIfam" id="TIGR03183">
    <property type="entry name" value="DNA_S_dndC"/>
    <property type="match status" value="1"/>
</dbReference>
<dbReference type="Proteomes" id="UP001142810">
    <property type="component" value="Unassembled WGS sequence"/>
</dbReference>
<dbReference type="Gene3D" id="3.40.50.620">
    <property type="entry name" value="HUPs"/>
    <property type="match status" value="1"/>
</dbReference>
<reference evidence="3" key="1">
    <citation type="submission" date="2022-11" db="EMBL/GenBank/DDBJ databases">
        <title>Alteromonas sp. nov., isolated from sea water of the Qingdao.</title>
        <authorList>
            <person name="Wang Q."/>
        </authorList>
    </citation>
    <scope>NUCLEOTIDE SEQUENCE</scope>
    <source>
        <strain evidence="3">ASW11-7</strain>
    </source>
</reference>